<evidence type="ECO:0000313" key="2">
    <source>
        <dbReference type="Proteomes" id="UP001076464"/>
    </source>
</evidence>
<accession>A0ACC6C8P5</accession>
<reference evidence="1" key="1">
    <citation type="submission" date="2022-08" db="EMBL/GenBank/DDBJ databases">
        <title>Genome sequencing of Pelomonas sp. UHG3.</title>
        <authorList>
            <person name="So Y."/>
        </authorList>
    </citation>
    <scope>NUCLEOTIDE SEQUENCE</scope>
    <source>
        <strain evidence="1">UHG3</strain>
    </source>
</reference>
<keyword evidence="2" id="KW-1185">Reference proteome</keyword>
<protein>
    <submittedName>
        <fullName evidence="1">ShlB/FhaC/HecB family hemolysin secretion/activation protein</fullName>
    </submittedName>
</protein>
<evidence type="ECO:0000313" key="1">
    <source>
        <dbReference type="EMBL" id="MCY4744775.1"/>
    </source>
</evidence>
<comment type="caution">
    <text evidence="1">The sequence shown here is derived from an EMBL/GenBank/DDBJ whole genome shotgun (WGS) entry which is preliminary data.</text>
</comment>
<proteinExistence type="predicted"/>
<sequence>MTSPKRLVLGLGGLLLIAASWAQDRKDVLDAIERERLQQIRDAQLRVTPQLAGARGGVWLDPVEGEAPCFHVQRVHFRGAPPGFADEHQDLRSYAGACLGALSIERLRQNLQARLVDLGYVTSHITVPPQNLADGVLQLDVELGRVGRIERRGGARAIGRNALALRTGNVLNLRDIEQSLENTSRLPSQAAQVQIEAADVSGESVLVLAATERRSWRMTVGADNAGASDYGSLQGSAQLVLDGPLGLSDQLVAYVAGAPKRGAPFQRSGMLSYSLPFGYHLLSVTGTRSEHNRLIQGLSTVFSENGHDASWQLRWQWTPWRSASGRVAVWLGASDRRSRNHIDDVELVLQRRNVRTTDWGFSGWWRREAGEFQLDYEQAVSTRRTLGADVVLDPPPLARTARAQLGWQRPFGDWRYDARLAWSGVHDAASGADLHVLGSRWTVRGFDARSLLSGKEQISLKQDLRGPGVELPAGVAWQPYAGLDVGRIAGAFSGGRTLAGATVGVRVQFGGLFGDLAAAAPLHKPQGFDAASAVVYASLNYSY</sequence>
<dbReference type="Proteomes" id="UP001076464">
    <property type="component" value="Unassembled WGS sequence"/>
</dbReference>
<name>A0ACC6C8P5_9BURK</name>
<gene>
    <name evidence="1" type="ORF">NYO99_07320</name>
</gene>
<dbReference type="EMBL" id="JAPPUY010000002">
    <property type="protein sequence ID" value="MCY4744775.1"/>
    <property type="molecule type" value="Genomic_DNA"/>
</dbReference>
<organism evidence="1 2">
    <name type="scientific">Roseateles hydrophilus</name>
    <dbReference type="NCBI Taxonomy" id="2975054"/>
    <lineage>
        <taxon>Bacteria</taxon>
        <taxon>Pseudomonadati</taxon>
        <taxon>Pseudomonadota</taxon>
        <taxon>Betaproteobacteria</taxon>
        <taxon>Burkholderiales</taxon>
        <taxon>Sphaerotilaceae</taxon>
        <taxon>Roseateles</taxon>
    </lineage>
</organism>